<dbReference type="InterPro" id="IPR009057">
    <property type="entry name" value="Homeodomain-like_sf"/>
</dbReference>
<gene>
    <name evidence="3" type="ORF">LARSCL_LOCUS5528</name>
</gene>
<proteinExistence type="predicted"/>
<evidence type="ECO:0000313" key="3">
    <source>
        <dbReference type="EMBL" id="CAL1270850.1"/>
    </source>
</evidence>
<comment type="subcellular location">
    <subcellularLocation>
        <location evidence="1">Nucleus</location>
    </subcellularLocation>
</comment>
<evidence type="ECO:0000313" key="4">
    <source>
        <dbReference type="Proteomes" id="UP001497382"/>
    </source>
</evidence>
<dbReference type="Proteomes" id="UP001497382">
    <property type="component" value="Unassembled WGS sequence"/>
</dbReference>
<accession>A0AAV1ZH55</accession>
<feature type="region of interest" description="Disordered" evidence="2">
    <location>
        <begin position="47"/>
        <end position="74"/>
    </location>
</feature>
<dbReference type="EMBL" id="CAXIEN010000051">
    <property type="protein sequence ID" value="CAL1270850.1"/>
    <property type="molecule type" value="Genomic_DNA"/>
</dbReference>
<feature type="compositionally biased region" description="Basic and acidic residues" evidence="2">
    <location>
        <begin position="65"/>
        <end position="74"/>
    </location>
</feature>
<reference evidence="3 4" key="1">
    <citation type="submission" date="2024-04" db="EMBL/GenBank/DDBJ databases">
        <authorList>
            <person name="Rising A."/>
            <person name="Reimegard J."/>
            <person name="Sonavane S."/>
            <person name="Akerstrom W."/>
            <person name="Nylinder S."/>
            <person name="Hedman E."/>
            <person name="Kallberg Y."/>
        </authorList>
    </citation>
    <scope>NUCLEOTIDE SEQUENCE [LARGE SCALE GENOMIC DNA]</scope>
</reference>
<evidence type="ECO:0000256" key="2">
    <source>
        <dbReference type="SAM" id="MobiDB-lite"/>
    </source>
</evidence>
<dbReference type="GO" id="GO:0005634">
    <property type="term" value="C:nucleus"/>
    <property type="evidence" value="ECO:0007669"/>
    <property type="project" value="UniProtKB-SubCell"/>
</dbReference>
<protein>
    <submittedName>
        <fullName evidence="3">Uncharacterized protein</fullName>
    </submittedName>
</protein>
<organism evidence="3 4">
    <name type="scientific">Larinioides sclopetarius</name>
    <dbReference type="NCBI Taxonomy" id="280406"/>
    <lineage>
        <taxon>Eukaryota</taxon>
        <taxon>Metazoa</taxon>
        <taxon>Ecdysozoa</taxon>
        <taxon>Arthropoda</taxon>
        <taxon>Chelicerata</taxon>
        <taxon>Arachnida</taxon>
        <taxon>Araneae</taxon>
        <taxon>Araneomorphae</taxon>
        <taxon>Entelegynae</taxon>
        <taxon>Araneoidea</taxon>
        <taxon>Araneidae</taxon>
        <taxon>Larinioides</taxon>
    </lineage>
</organism>
<sequence>MSDLSNFQSGQIVAARLAGANVTETSQLLGASRGTASKVMTVCTQHGNTISTKQNSGRNKKLSKRDRWEVDGNV</sequence>
<feature type="compositionally biased region" description="Polar residues" evidence="2">
    <location>
        <begin position="47"/>
        <end position="57"/>
    </location>
</feature>
<dbReference type="SUPFAM" id="SSF46689">
    <property type="entry name" value="Homeodomain-like"/>
    <property type="match status" value="1"/>
</dbReference>
<comment type="caution">
    <text evidence="3">The sequence shown here is derived from an EMBL/GenBank/DDBJ whole genome shotgun (WGS) entry which is preliminary data.</text>
</comment>
<evidence type="ECO:0000256" key="1">
    <source>
        <dbReference type="ARBA" id="ARBA00004123"/>
    </source>
</evidence>
<name>A0AAV1ZH55_9ARAC</name>
<keyword evidence="4" id="KW-1185">Reference proteome</keyword>
<dbReference type="AlphaFoldDB" id="A0AAV1ZH55"/>